<proteinExistence type="predicted"/>
<geneLocation type="plasmid" evidence="1 2">
    <name>pFA7</name>
</geneLocation>
<dbReference type="Proteomes" id="UP001348817">
    <property type="component" value="Plasmid pFA7"/>
</dbReference>
<evidence type="ECO:0000313" key="1">
    <source>
        <dbReference type="EMBL" id="BDD12870.1"/>
    </source>
</evidence>
<protein>
    <recommendedName>
        <fullName evidence="3">Cell surface protein SprA</fullName>
    </recommendedName>
</protein>
<keyword evidence="1" id="KW-0614">Plasmid</keyword>
<dbReference type="RefSeq" id="WP_338396062.1">
    <property type="nucleotide sequence ID" value="NZ_AP025321.1"/>
</dbReference>
<name>A0AAU9DK21_9BACT</name>
<gene>
    <name evidence="1" type="ORF">FUAX_53020</name>
</gene>
<organism evidence="1 2">
    <name type="scientific">Fulvitalea axinellae</name>
    <dbReference type="NCBI Taxonomy" id="1182444"/>
    <lineage>
        <taxon>Bacteria</taxon>
        <taxon>Pseudomonadati</taxon>
        <taxon>Bacteroidota</taxon>
        <taxon>Cytophagia</taxon>
        <taxon>Cytophagales</taxon>
        <taxon>Persicobacteraceae</taxon>
        <taxon>Fulvitalea</taxon>
    </lineage>
</organism>
<keyword evidence="2" id="KW-1185">Reference proteome</keyword>
<evidence type="ECO:0000313" key="2">
    <source>
        <dbReference type="Proteomes" id="UP001348817"/>
    </source>
</evidence>
<accession>A0AAU9DK21</accession>
<dbReference type="KEGG" id="fax:FUAX_53020"/>
<reference evidence="1 2" key="1">
    <citation type="submission" date="2021-12" db="EMBL/GenBank/DDBJ databases">
        <title>Genome sequencing of bacteria with rrn-lacking chromosome and rrn-plasmid.</title>
        <authorList>
            <person name="Anda M."/>
            <person name="Iwasaki W."/>
        </authorList>
    </citation>
    <scope>NUCLEOTIDE SEQUENCE [LARGE SCALE GENOMIC DNA]</scope>
    <source>
        <strain evidence="1 2">DSM 100852</strain>
        <plasmid evidence="1 2">pFA7</plasmid>
    </source>
</reference>
<sequence>MYRRSRFFRFLAAFIAVHFLSYETLVPVAYALTSGPTQPEVQGFEPFGTTDMVNLFSGDFTYNIPLFELPGPNGGYPFNLAYHGGITMDQEASWVGLGWSLNPGAINRQMRGLPDEFKGDEVKVTQAMTPSHTMGVNGGGIKKIFGAANLAIGVTIQYNNYKGFGYSLDPSLGVSKSTGFNRIGFGLGAEASISSDDGVNAKLNSSISFDNSLQLKTVKNNASFSGAIGYNNRQGLKDISLQIRAKKRWLPDPGTSKKRGYQERSIRAGAHLSFASPGYTPQISRPMRNFSANIKVNIGASFWGFFGGGYAGGFYTRQGLKDNGKTINYPSYGYLNMGGEGQYQSLDAMLDFNRDRDGIVHEDAVNLAIPSLTYDIFSAVGQGIGGMYRGYRNDRGLIYDPLSTIDSYGGSLGGDFGPTFAHVGGNLSLNMSLGRSHVWEEGNGAFDKFKFKNTEQEYTTDEASYLKVHGEQSVESFQRWKNEGGDEAFSLGLTGGPSNRKARDVIRQNGNTINDPDLSRKARPQPIQYFTNEQILNASGQSELSLLKVEGLNRQEQDYPKHHFAGMVVTNTSGLRYVYGIPAYNRRQSDYLFSVKRPSQTDKGVAKIKTKPNFFGEGERISYGEGDKLYDQKDIPAYPHAYLLTAVVGPDYVDITGNGVSADDLGYWVKFTYQKEGDLYKWRSPYSGASHMEGMRIDNDDNKASFTYGEKEIWYLTRAETKSYVAEFKLSERKDGLGAWSYTQNQQTDPGHTHKRKSLKRLNEILLMTREESKKPKNQRFIQKKIGLNYGYGLCKGIPNRTTATAEEQASGQTGKLTLKKLWFEYGVGVEHSGGDEDKSYEDYPHYQFDYGTGMDNPDYNQFYNDRWGYYRDLGENPETVDYESAHRSPYVQQKPESEREEYDRWMASWSLRRVKLPTGSEIFVDYEGDDYSHVQHREAKQMFKMVNPDDPESKRMYVGEINPTTFEKLSPKVYFELEDKQEAEAIFGANDTEDKRKEALGEYLATHYLSGWETPDAGQLFFRIKTNLGDLSSDRNWDYVTGYADLDIYADSERKVLNYDKVGIERRGEEGNYRYYGFLTLNTKRGYHPFSMFSWQHLRANYPKRLDPVGMSAEDPGVSDFLKVITIIPMLSYLFSDYWRLPKERGWGRHIDLNESVIRLKSPDGIKHGGGLRVKQLTMRDIWDGDGRSEASYYGQYYDYRIPNDRGEMVSSGVASYEPMVGGDENALRYAKKYKQSVALQTDNNLFFEYPVNESYYPGPEVGYRRVRVSSLSSTDLAWKYRKRVEGENTPYPLKYVQEYFEGADERGSTGMQEYEFYTAKEFPVLASETSIDMRSPYSLFIPIPFVGQVTIDRMAASQGYSVVLNDMHGKTRRTAEYRQRANGDFENKPYKEISYHYYSEPHYYQGKEVRKLRNDRFRVSKDQRMLLPFEKESEGTVPDSERRIMAQSSELFSDARYSVQRNFEGGVNLNVDFVTIIVFGVPIVIPIYTVWPNGSSSEKELKTIVTNKIIHRRGILKEVRGKVDGATTHSENLAWDALTGKVLLSSERNDFGAPVYSYSVPAYYKYKGMGPAYQNIGYAFRATIQKVDQETSSKEYLLYPTDFRAVNHESPLVEGDELMVYALDEEQKRKEAVGVARIVSTGRGSIAIYMSGAPKLSEKEKNEDIPYQDRKDIPILYAFEVVRSGYSNLLEAETANVVSLSNPLEDNGLSPRKTPFKVKRFNQYTP</sequence>
<evidence type="ECO:0008006" key="3">
    <source>
        <dbReference type="Google" id="ProtNLM"/>
    </source>
</evidence>
<dbReference type="EMBL" id="AP025321">
    <property type="protein sequence ID" value="BDD12870.1"/>
    <property type="molecule type" value="Genomic_DNA"/>
</dbReference>